<dbReference type="AlphaFoldDB" id="A0A099L1P2"/>
<feature type="transmembrane region" description="Helical" evidence="1">
    <location>
        <begin position="859"/>
        <end position="881"/>
    </location>
</feature>
<gene>
    <name evidence="2" type="ORF">GAB14E_1637</name>
</gene>
<evidence type="ECO:0000313" key="2">
    <source>
        <dbReference type="EMBL" id="KGJ96761.1"/>
    </source>
</evidence>
<feature type="transmembrane region" description="Helical" evidence="1">
    <location>
        <begin position="390"/>
        <end position="411"/>
    </location>
</feature>
<proteinExistence type="predicted"/>
<dbReference type="EMBL" id="JQEC01000006">
    <property type="protein sequence ID" value="KGJ96761.1"/>
    <property type="molecule type" value="Genomic_DNA"/>
</dbReference>
<dbReference type="Proteomes" id="UP000029868">
    <property type="component" value="Unassembled WGS sequence"/>
</dbReference>
<keyword evidence="1" id="KW-0812">Transmembrane</keyword>
<dbReference type="PANTHER" id="PTHR32063:SF24">
    <property type="entry name" value="CATION EFFLUX SYSTEM (ACRB_ACRD_ACRF FAMILY)"/>
    <property type="match status" value="1"/>
</dbReference>
<dbReference type="GO" id="GO:0005886">
    <property type="term" value="C:plasma membrane"/>
    <property type="evidence" value="ECO:0007669"/>
    <property type="project" value="TreeGrafter"/>
</dbReference>
<reference evidence="2 3" key="1">
    <citation type="submission" date="2014-08" db="EMBL/GenBank/DDBJ databases">
        <title>Genomic and Phenotypic Diversity of Colwellia psychrerythraea strains from Disparate Marine Basins.</title>
        <authorList>
            <person name="Techtmann S.M."/>
            <person name="Stelling S.C."/>
            <person name="Utturkar S.M."/>
            <person name="Alshibli N."/>
            <person name="Harris A."/>
            <person name="Brown S.D."/>
            <person name="Hazen T.C."/>
        </authorList>
    </citation>
    <scope>NUCLEOTIDE SEQUENCE [LARGE SCALE GENOMIC DNA]</scope>
    <source>
        <strain evidence="2 3">GAB14E</strain>
    </source>
</reference>
<comment type="caution">
    <text evidence="2">The sequence shown here is derived from an EMBL/GenBank/DDBJ whole genome shotgun (WGS) entry which is preliminary data.</text>
</comment>
<feature type="transmembrane region" description="Helical" evidence="1">
    <location>
        <begin position="991"/>
        <end position="1010"/>
    </location>
</feature>
<feature type="transmembrane region" description="Helical" evidence="1">
    <location>
        <begin position="432"/>
        <end position="453"/>
    </location>
</feature>
<dbReference type="SUPFAM" id="SSF82714">
    <property type="entry name" value="Multidrug efflux transporter AcrB TolC docking domain, DN and DC subdomains"/>
    <property type="match status" value="2"/>
</dbReference>
<evidence type="ECO:0000313" key="3">
    <source>
        <dbReference type="Proteomes" id="UP000029868"/>
    </source>
</evidence>
<dbReference type="Gene3D" id="3.30.70.1440">
    <property type="entry name" value="Multidrug efflux transporter AcrB pore domain"/>
    <property type="match status" value="1"/>
</dbReference>
<dbReference type="OrthoDB" id="9757940at2"/>
<accession>A0A099L1P2</accession>
<dbReference type="Gene3D" id="1.20.1640.10">
    <property type="entry name" value="Multidrug efflux transporter AcrB transmembrane domain"/>
    <property type="match status" value="2"/>
</dbReference>
<feature type="transmembrane region" description="Helical" evidence="1">
    <location>
        <begin position="888"/>
        <end position="908"/>
    </location>
</feature>
<dbReference type="SUPFAM" id="SSF82866">
    <property type="entry name" value="Multidrug efflux transporter AcrB transmembrane domain"/>
    <property type="match status" value="2"/>
</dbReference>
<organism evidence="2 3">
    <name type="scientific">Colwellia psychrerythraea</name>
    <name type="common">Vibrio psychroerythus</name>
    <dbReference type="NCBI Taxonomy" id="28229"/>
    <lineage>
        <taxon>Bacteria</taxon>
        <taxon>Pseudomonadati</taxon>
        <taxon>Pseudomonadota</taxon>
        <taxon>Gammaproteobacteria</taxon>
        <taxon>Alteromonadales</taxon>
        <taxon>Colwelliaceae</taxon>
        <taxon>Colwellia</taxon>
    </lineage>
</organism>
<feature type="transmembrane region" description="Helical" evidence="1">
    <location>
        <begin position="914"/>
        <end position="942"/>
    </location>
</feature>
<dbReference type="PATRIC" id="fig|28229.3.peg.806"/>
<evidence type="ECO:0000256" key="1">
    <source>
        <dbReference type="SAM" id="Phobius"/>
    </source>
</evidence>
<dbReference type="SUPFAM" id="SSF82693">
    <property type="entry name" value="Multidrug efflux transporter AcrB pore domain, PN1, PN2, PC1 and PC2 subdomains"/>
    <property type="match status" value="2"/>
</dbReference>
<dbReference type="Gene3D" id="3.30.70.1430">
    <property type="entry name" value="Multidrug efflux transporter AcrB pore domain"/>
    <property type="match status" value="2"/>
</dbReference>
<dbReference type="Pfam" id="PF00873">
    <property type="entry name" value="ACR_tran"/>
    <property type="match status" value="1"/>
</dbReference>
<feature type="transmembrane region" description="Helical" evidence="1">
    <location>
        <begin position="963"/>
        <end position="985"/>
    </location>
</feature>
<keyword evidence="1" id="KW-0472">Membrane</keyword>
<protein>
    <submittedName>
        <fullName evidence="2">Acriflavin resistance protein</fullName>
    </submittedName>
</protein>
<feature type="transmembrane region" description="Helical" evidence="1">
    <location>
        <begin position="532"/>
        <end position="557"/>
    </location>
</feature>
<feature type="transmembrane region" description="Helical" evidence="1">
    <location>
        <begin position="465"/>
        <end position="487"/>
    </location>
</feature>
<feature type="transmembrane region" description="Helical" evidence="1">
    <location>
        <begin position="12"/>
        <end position="30"/>
    </location>
</feature>
<keyword evidence="1" id="KW-1133">Transmembrane helix</keyword>
<dbReference type="InterPro" id="IPR001036">
    <property type="entry name" value="Acrflvin-R"/>
</dbReference>
<sequence length="1024" mass="112469">MKLPRLAIDNAQFTLTIMLLMVLVGVVSYLNMPRSEDPQFDLPVTLIEVVYPGASPSDIETLVVDPLEQEITDIENIKKIEAKIHNGAVRITIDFLYGTDAEAAFNKVKQAVSTVRPNLPAGIAQLLVLKATPSSVAIMQLALWSEPTDYKTMELHAKLLEKRLETIASVRKASIWGYPRQIVAVDINLVLIKHYGLALTDITQILQGRAKNITPGFVDANTRRFNVKASGNFTQLVDIENTIISNSSMISAYGLLKIKDVASVSFSDAEPSYLAYFDDIPAIFITVEQREKTNIFVLTEQINQELEHFKQNLPSNLKIDKLFQQADSVNIRVNGFFDNLTQGLIIVGLMALLFLGIREALVVIIAIPISFMMAIGWLDFSGYGLQQMSIVGLIIALGLLVDNAIVVTESIHREKKLGKDIKTAAANGTSKVAWAIASGTITTMLAFLPMLMIQSNTGDFIRSMPVTVVLVLFASLLVALTLTPLLASKLLVAIEQDTKPKVFKVNTLQHYLNIFAEKSYANTLTVLMRNKVIVIIISLLLLVAMFSLFAQVGVSLFPKAEKPMILINVSTPANSSLAHTDKVLQQVRQHVKKYTLVDKVALNIGNANPRIYYNEVPKRGMIRFGQALLVLKAYQADDVTKLVKNLRDDFNQWQQAEITIKEFTQGPVTDQVIAIRLLSESLIDLEKVANHLAAQMRQISGVVNIDNPIGMANAELALSINYQQAALSGVSIERLDNTISTILSGTTIGQFNDINGEDYPILVRRNNPNIDSLSAIEVSNNQGVAIPLEQLATMELKKGGSDFFHYQKLRMAKVSADVETGYSVGEITHELVNYLERYDLPKGMYFTLGGEEESRQKTFAGLTQVMLITAMGIFAVLVLQFKSILQPMIIFSSIPFAMAGSVIGLYLTGLSFSMMAFVGLISLFGIVVNNAIILIDSTNVNLKLGLDRRSAILKSSAERFTPILLTTLTTIGGLIPLTLFGGGLWQPLGVVLISGLCVSALSSFLLVPILTELFTPKTNVENSN</sequence>
<dbReference type="PRINTS" id="PR00702">
    <property type="entry name" value="ACRIFLAVINRP"/>
</dbReference>
<dbReference type="GO" id="GO:0042910">
    <property type="term" value="F:xenobiotic transmembrane transporter activity"/>
    <property type="evidence" value="ECO:0007669"/>
    <property type="project" value="TreeGrafter"/>
</dbReference>
<dbReference type="PANTHER" id="PTHR32063">
    <property type="match status" value="1"/>
</dbReference>
<dbReference type="InterPro" id="IPR027463">
    <property type="entry name" value="AcrB_DN_DC_subdom"/>
</dbReference>
<dbReference type="Gene3D" id="3.30.2090.10">
    <property type="entry name" value="Multidrug efflux transporter AcrB TolC docking domain, DN and DC subdomains"/>
    <property type="match status" value="2"/>
</dbReference>
<dbReference type="Gene3D" id="3.30.70.1320">
    <property type="entry name" value="Multidrug efflux transporter AcrB pore domain like"/>
    <property type="match status" value="1"/>
</dbReference>
<feature type="transmembrane region" description="Helical" evidence="1">
    <location>
        <begin position="336"/>
        <end position="355"/>
    </location>
</feature>
<dbReference type="RefSeq" id="WP_033080946.1">
    <property type="nucleotide sequence ID" value="NZ_JQEC01000006.1"/>
</dbReference>
<name>A0A099L1P2_COLPS</name>
<feature type="transmembrane region" description="Helical" evidence="1">
    <location>
        <begin position="360"/>
        <end position="378"/>
    </location>
</feature>